<protein>
    <recommendedName>
        <fullName evidence="4">Integral membrane protein</fullName>
    </recommendedName>
</protein>
<dbReference type="RefSeq" id="WP_008852874.1">
    <property type="nucleotide sequence ID" value="NZ_AGQV01000013.1"/>
</dbReference>
<proteinExistence type="predicted"/>
<evidence type="ECO:0000313" key="2">
    <source>
        <dbReference type="EMBL" id="EHH67113.1"/>
    </source>
</evidence>
<dbReference type="AlphaFoldDB" id="G6XML5"/>
<dbReference type="EMBL" id="AGQV01000013">
    <property type="protein sequence ID" value="EHH67113.1"/>
    <property type="molecule type" value="Genomic_DNA"/>
</dbReference>
<feature type="transmembrane region" description="Helical" evidence="1">
    <location>
        <begin position="120"/>
        <end position="141"/>
    </location>
</feature>
<keyword evidence="1" id="KW-0812">Transmembrane</keyword>
<evidence type="ECO:0000256" key="1">
    <source>
        <dbReference type="SAM" id="Phobius"/>
    </source>
</evidence>
<reference evidence="2 3" key="1">
    <citation type="submission" date="2011-10" db="EMBL/GenBank/DDBJ databases">
        <title>Genome sequence of Gluconobacter morbifer G707, isolated from Drosophila gut.</title>
        <authorList>
            <person name="Lee W.-J."/>
            <person name="Kim E.-K."/>
        </authorList>
    </citation>
    <scope>NUCLEOTIDE SEQUENCE [LARGE SCALE GENOMIC DNA]</scope>
    <source>
        <strain evidence="2 3">G707</strain>
    </source>
</reference>
<evidence type="ECO:0000313" key="3">
    <source>
        <dbReference type="Proteomes" id="UP000004949"/>
    </source>
</evidence>
<name>G6XML5_9PROT</name>
<keyword evidence="1" id="KW-1133">Transmembrane helix</keyword>
<keyword evidence="1" id="KW-0472">Membrane</keyword>
<evidence type="ECO:0008006" key="4">
    <source>
        <dbReference type="Google" id="ProtNLM"/>
    </source>
</evidence>
<dbReference type="PATRIC" id="fig|1088869.3.peg.2726"/>
<feature type="transmembrane region" description="Helical" evidence="1">
    <location>
        <begin position="54"/>
        <end position="74"/>
    </location>
</feature>
<feature type="transmembrane region" description="Helical" evidence="1">
    <location>
        <begin position="6"/>
        <end position="33"/>
    </location>
</feature>
<comment type="caution">
    <text evidence="2">The sequence shown here is derived from an EMBL/GenBank/DDBJ whole genome shotgun (WGS) entry which is preliminary data.</text>
</comment>
<accession>G6XML5</accession>
<gene>
    <name evidence="2" type="ORF">GMO_27330</name>
</gene>
<keyword evidence="3" id="KW-1185">Reference proteome</keyword>
<dbReference type="Proteomes" id="UP000004949">
    <property type="component" value="Unassembled WGS sequence"/>
</dbReference>
<sequence length="149" mass="16193">MPSASLITFMTALHALGAFLTIGTACFTGWVVARAWKQDGPAGGRPVFHRVFRQSLWMTGLSVILLAGSSWWLAQALSLGLTPFWILMPLRLLVVAILSWSMGEACLLHAGYRQGYTLRLWAGFHVTAIFCLLLAAEIMIVQPDSSGSG</sequence>
<feature type="transmembrane region" description="Helical" evidence="1">
    <location>
        <begin position="86"/>
        <end position="108"/>
    </location>
</feature>
<organism evidence="2 3">
    <name type="scientific">Gluconobacter morbifer G707</name>
    <dbReference type="NCBI Taxonomy" id="1088869"/>
    <lineage>
        <taxon>Bacteria</taxon>
        <taxon>Pseudomonadati</taxon>
        <taxon>Pseudomonadota</taxon>
        <taxon>Alphaproteobacteria</taxon>
        <taxon>Acetobacterales</taxon>
        <taxon>Acetobacteraceae</taxon>
        <taxon>Gluconobacter</taxon>
    </lineage>
</organism>